<evidence type="ECO:0000313" key="6">
    <source>
        <dbReference type="Proteomes" id="UP000076852"/>
    </source>
</evidence>
<dbReference type="KEGG" id="buz:AYM40_33895"/>
<dbReference type="OrthoDB" id="570545at2"/>
<proteinExistence type="inferred from homology"/>
<dbReference type="PANTHER" id="PTHR12526">
    <property type="entry name" value="GLYCOSYLTRANSFERASE"/>
    <property type="match status" value="1"/>
</dbReference>
<evidence type="ECO:0000313" key="5">
    <source>
        <dbReference type="EMBL" id="ANB77108.1"/>
    </source>
</evidence>
<dbReference type="RefSeq" id="WP_063500307.1">
    <property type="nucleotide sequence ID" value="NZ_CP014579.1"/>
</dbReference>
<comment type="similarity">
    <text evidence="1">Belongs to the glycosyltransferase group 1 family. Glycosyltransferase 4 subfamily.</text>
</comment>
<gene>
    <name evidence="5" type="ORF">AYM40_33895</name>
</gene>
<accession>A0A160FW25</accession>
<sequence length="411" mass="44787">MRILVVAPRFPVLSETFVIEQVKALIAAGADVEVLSFAAGDSEVTNCVRFQFDVRTLRPLTLSTLDKVKVLTAFALRAPFSGLGRRSFMSAVRSVCSGLPGTALNIALMFDRGSLGSYDVILAHFGQTGVAVHHLRRAGLLSGALAIVFHGFDVTIHTVIQKYLRHYRQLFEHGDLFLPVSNVFGDRLQSWGCSSQQIYVGRMGINLDDFPFEFRPPAPGRLRLLFVGRLTEKKGTEFAIRAMAMLPASIHLTIVGGGDLEVSLRLMIEELAVGERVSLLGKQPHAEVSRLLREADLFLLPSIVAENGDMEGVPVALMEAMASGVVTISTRHSGIPELIDDRYSGFLVDEKDSLALAAVIRDIADSAYDLAAIARNARRKIEVAFNSTREANALVATLAGYNTSDHAVIRK</sequence>
<evidence type="ECO:0000256" key="3">
    <source>
        <dbReference type="ARBA" id="ARBA00022679"/>
    </source>
</evidence>
<protein>
    <recommendedName>
        <fullName evidence="4">Glycosyl transferase family 1 domain-containing protein</fullName>
    </recommendedName>
</protein>
<feature type="domain" description="Glycosyl transferase family 1" evidence="4">
    <location>
        <begin position="220"/>
        <end position="379"/>
    </location>
</feature>
<dbReference type="Gene3D" id="3.40.50.2000">
    <property type="entry name" value="Glycogen Phosphorylase B"/>
    <property type="match status" value="2"/>
</dbReference>
<dbReference type="EMBL" id="CP014579">
    <property type="protein sequence ID" value="ANB77108.1"/>
    <property type="molecule type" value="Genomic_DNA"/>
</dbReference>
<evidence type="ECO:0000256" key="2">
    <source>
        <dbReference type="ARBA" id="ARBA00022676"/>
    </source>
</evidence>
<keyword evidence="2" id="KW-0328">Glycosyltransferase</keyword>
<dbReference type="AlphaFoldDB" id="A0A160FW25"/>
<dbReference type="SUPFAM" id="SSF53756">
    <property type="entry name" value="UDP-Glycosyltransferase/glycogen phosphorylase"/>
    <property type="match status" value="1"/>
</dbReference>
<dbReference type="Proteomes" id="UP000076852">
    <property type="component" value="Chromosome 2"/>
</dbReference>
<reference evidence="5 6" key="1">
    <citation type="journal article" date="2016" name="Gene">
        <title>PacBio SMRT assembly of a complex multi-replicon genome reveals chlorocatechol degradative operon in a region of genome plasticity.</title>
        <authorList>
            <person name="Ricker N."/>
            <person name="Shen S.Y."/>
            <person name="Goordial J."/>
            <person name="Jin S."/>
            <person name="Fulthorpe R.R."/>
        </authorList>
    </citation>
    <scope>NUCLEOTIDE SEQUENCE [LARGE SCALE GENOMIC DNA]</scope>
    <source>
        <strain evidence="5 6">OLGA172</strain>
    </source>
</reference>
<dbReference type="InterPro" id="IPR001296">
    <property type="entry name" value="Glyco_trans_1"/>
</dbReference>
<dbReference type="PANTHER" id="PTHR12526:SF640">
    <property type="entry name" value="COLANIC ACID BIOSYNTHESIS GLYCOSYLTRANSFERASE WCAL-RELATED"/>
    <property type="match status" value="1"/>
</dbReference>
<organism evidence="5 6">
    <name type="scientific">Paraburkholderia phytofirmans OLGA172</name>
    <dbReference type="NCBI Taxonomy" id="1417228"/>
    <lineage>
        <taxon>Bacteria</taxon>
        <taxon>Pseudomonadati</taxon>
        <taxon>Pseudomonadota</taxon>
        <taxon>Betaproteobacteria</taxon>
        <taxon>Burkholderiales</taxon>
        <taxon>Burkholderiaceae</taxon>
        <taxon>Paraburkholderia</taxon>
    </lineage>
</organism>
<dbReference type="GO" id="GO:0016757">
    <property type="term" value="F:glycosyltransferase activity"/>
    <property type="evidence" value="ECO:0007669"/>
    <property type="project" value="UniProtKB-KW"/>
</dbReference>
<keyword evidence="6" id="KW-1185">Reference proteome</keyword>
<dbReference type="Pfam" id="PF00534">
    <property type="entry name" value="Glycos_transf_1"/>
    <property type="match status" value="1"/>
</dbReference>
<name>A0A160FW25_9BURK</name>
<evidence type="ECO:0000259" key="4">
    <source>
        <dbReference type="Pfam" id="PF00534"/>
    </source>
</evidence>
<evidence type="ECO:0000256" key="1">
    <source>
        <dbReference type="ARBA" id="ARBA00009481"/>
    </source>
</evidence>
<dbReference type="STRING" id="1804984.AYM40_33895"/>
<keyword evidence="3" id="KW-0808">Transferase</keyword>